<evidence type="ECO:0000259" key="3">
    <source>
        <dbReference type="PROSITE" id="PS50850"/>
    </source>
</evidence>
<evidence type="ECO:0000256" key="1">
    <source>
        <dbReference type="ARBA" id="ARBA00004141"/>
    </source>
</evidence>
<dbReference type="EMBL" id="LR902286">
    <property type="protein sequence ID" value="CAD7250284.1"/>
    <property type="molecule type" value="Genomic_DNA"/>
</dbReference>
<accession>A0A7R9FPH7</accession>
<name>A0A7R9FPH7_9CRUS</name>
<dbReference type="InterPro" id="IPR036259">
    <property type="entry name" value="MFS_trans_sf"/>
</dbReference>
<comment type="subcellular location">
    <subcellularLocation>
        <location evidence="1">Membrane</location>
        <topology evidence="1">Multi-pass membrane protein</topology>
    </subcellularLocation>
</comment>
<feature type="transmembrane region" description="Helical" evidence="2">
    <location>
        <begin position="88"/>
        <end position="106"/>
    </location>
</feature>
<dbReference type="Proteomes" id="UP000677054">
    <property type="component" value="Unassembled WGS sequence"/>
</dbReference>
<sequence length="280" mass="30497">MVGGIICCIGVTSSYFATEIHHLLFTLGLTLGIGMGLSGTPGMVIVSQYFEKHRGAANGISVSGNAIGGVIMPPLMEHLVEQYGFRGAMLVLGGLLLHVCLGASLFRPLPLIPPPPSRDSQERLIEEDEEKSEKHFSVVEMRSALPSSKFKEGVYVRRHHSVSLAGSLLELPVDTSSQVINAEERRQEASRDDSSLCSRWMTMMHDPMFLVLAGSVCLLSVGIPQVLIYLPPHMEDLGHSRGSASLVLSISAAWDLLGRLSAGFFTDREFLPRIYSFFAV</sequence>
<dbReference type="InterPro" id="IPR011701">
    <property type="entry name" value="MFS"/>
</dbReference>
<dbReference type="Pfam" id="PF07690">
    <property type="entry name" value="MFS_1"/>
    <property type="match status" value="1"/>
</dbReference>
<dbReference type="PROSITE" id="PS50850">
    <property type="entry name" value="MFS"/>
    <property type="match status" value="1"/>
</dbReference>
<keyword evidence="5" id="KW-1185">Reference proteome</keyword>
<dbReference type="GO" id="GO:0008028">
    <property type="term" value="F:monocarboxylic acid transmembrane transporter activity"/>
    <property type="evidence" value="ECO:0007669"/>
    <property type="project" value="TreeGrafter"/>
</dbReference>
<evidence type="ECO:0000256" key="2">
    <source>
        <dbReference type="SAM" id="Phobius"/>
    </source>
</evidence>
<organism evidence="4">
    <name type="scientific">Darwinula stevensoni</name>
    <dbReference type="NCBI Taxonomy" id="69355"/>
    <lineage>
        <taxon>Eukaryota</taxon>
        <taxon>Metazoa</taxon>
        <taxon>Ecdysozoa</taxon>
        <taxon>Arthropoda</taxon>
        <taxon>Crustacea</taxon>
        <taxon>Oligostraca</taxon>
        <taxon>Ostracoda</taxon>
        <taxon>Podocopa</taxon>
        <taxon>Podocopida</taxon>
        <taxon>Darwinulocopina</taxon>
        <taxon>Darwinuloidea</taxon>
        <taxon>Darwinulidae</taxon>
        <taxon>Darwinula</taxon>
    </lineage>
</organism>
<dbReference type="OrthoDB" id="2213137at2759"/>
<feature type="transmembrane region" description="Helical" evidence="2">
    <location>
        <begin position="209"/>
        <end position="230"/>
    </location>
</feature>
<dbReference type="InterPro" id="IPR020846">
    <property type="entry name" value="MFS_dom"/>
</dbReference>
<dbReference type="EMBL" id="CAJPEV010002769">
    <property type="protein sequence ID" value="CAG0897980.1"/>
    <property type="molecule type" value="Genomic_DNA"/>
</dbReference>
<keyword evidence="2" id="KW-1133">Transmembrane helix</keyword>
<gene>
    <name evidence="4" type="ORF">DSTB1V02_LOCUS10064</name>
</gene>
<proteinExistence type="predicted"/>
<feature type="transmembrane region" description="Helical" evidence="2">
    <location>
        <begin position="23"/>
        <end position="44"/>
    </location>
</feature>
<dbReference type="GO" id="GO:0016020">
    <property type="term" value="C:membrane"/>
    <property type="evidence" value="ECO:0007669"/>
    <property type="project" value="UniProtKB-SubCell"/>
</dbReference>
<dbReference type="InterPro" id="IPR050327">
    <property type="entry name" value="Proton-linked_MCT"/>
</dbReference>
<dbReference type="AlphaFoldDB" id="A0A7R9FPH7"/>
<dbReference type="PANTHER" id="PTHR11360">
    <property type="entry name" value="MONOCARBOXYLATE TRANSPORTER"/>
    <property type="match status" value="1"/>
</dbReference>
<keyword evidence="2" id="KW-0472">Membrane</keyword>
<reference evidence="4" key="1">
    <citation type="submission" date="2020-11" db="EMBL/GenBank/DDBJ databases">
        <authorList>
            <person name="Tran Van P."/>
        </authorList>
    </citation>
    <scope>NUCLEOTIDE SEQUENCE</scope>
</reference>
<evidence type="ECO:0000313" key="4">
    <source>
        <dbReference type="EMBL" id="CAD7250284.1"/>
    </source>
</evidence>
<keyword evidence="2" id="KW-0812">Transmembrane</keyword>
<dbReference type="PANTHER" id="PTHR11360:SF306">
    <property type="entry name" value="RE01051P"/>
    <property type="match status" value="1"/>
</dbReference>
<dbReference type="SUPFAM" id="SSF103473">
    <property type="entry name" value="MFS general substrate transporter"/>
    <property type="match status" value="1"/>
</dbReference>
<dbReference type="Gene3D" id="1.20.1250.20">
    <property type="entry name" value="MFS general substrate transporter like domains"/>
    <property type="match status" value="1"/>
</dbReference>
<feature type="domain" description="Major facilitator superfamily (MFS) profile" evidence="3">
    <location>
        <begin position="1"/>
        <end position="280"/>
    </location>
</feature>
<protein>
    <recommendedName>
        <fullName evidence="3">Major facilitator superfamily (MFS) profile domain-containing protein</fullName>
    </recommendedName>
</protein>
<evidence type="ECO:0000313" key="5">
    <source>
        <dbReference type="Proteomes" id="UP000677054"/>
    </source>
</evidence>